<reference evidence="3" key="1">
    <citation type="submission" date="2023-06" db="EMBL/GenBank/DDBJ databases">
        <title>Genome-scale phylogeny and comparative genomics of the fungal order Sordariales.</title>
        <authorList>
            <consortium name="Lawrence Berkeley National Laboratory"/>
            <person name="Hensen N."/>
            <person name="Bonometti L."/>
            <person name="Westerberg I."/>
            <person name="Brannstrom I.O."/>
            <person name="Guillou S."/>
            <person name="Cros-Aarteil S."/>
            <person name="Calhoun S."/>
            <person name="Haridas S."/>
            <person name="Kuo A."/>
            <person name="Mondo S."/>
            <person name="Pangilinan J."/>
            <person name="Riley R."/>
            <person name="Labutti K."/>
            <person name="Andreopoulos B."/>
            <person name="Lipzen A."/>
            <person name="Chen C."/>
            <person name="Yanf M."/>
            <person name="Daum C."/>
            <person name="Ng V."/>
            <person name="Clum A."/>
            <person name="Steindorff A."/>
            <person name="Ohm R."/>
            <person name="Martin F."/>
            <person name="Silar P."/>
            <person name="Natvig D."/>
            <person name="Lalanne C."/>
            <person name="Gautier V."/>
            <person name="Ament-Velasquez S.L."/>
            <person name="Kruys A."/>
            <person name="Hutchinson M.I."/>
            <person name="Powell A.J."/>
            <person name="Barry K."/>
            <person name="Miller A.N."/>
            <person name="Grigoriev I.V."/>
            <person name="Debuchy R."/>
            <person name="Gladieux P."/>
            <person name="Thoren M.H."/>
            <person name="Johannesson H."/>
        </authorList>
    </citation>
    <scope>NUCLEOTIDE SEQUENCE</scope>
    <source>
        <strain evidence="3">SMH2532-1</strain>
    </source>
</reference>
<dbReference type="InterPro" id="IPR001214">
    <property type="entry name" value="SET_dom"/>
</dbReference>
<name>A0AA39Y9N3_9PEZI</name>
<proteinExistence type="predicted"/>
<evidence type="ECO:0000313" key="4">
    <source>
        <dbReference type="Proteomes" id="UP001174936"/>
    </source>
</evidence>
<gene>
    <name evidence="3" type="ORF">B0T16DRAFT_117243</name>
</gene>
<dbReference type="InterPro" id="IPR051357">
    <property type="entry name" value="H3K9_HMTase_SUVAR3-9"/>
</dbReference>
<dbReference type="Pfam" id="PF00856">
    <property type="entry name" value="SET"/>
    <property type="match status" value="1"/>
</dbReference>
<evidence type="ECO:0000256" key="1">
    <source>
        <dbReference type="SAM" id="MobiDB-lite"/>
    </source>
</evidence>
<protein>
    <recommendedName>
        <fullName evidence="2">SET domain-containing protein</fullName>
    </recommendedName>
</protein>
<sequence length="336" mass="37579">MVILYQAAWTPVCGLSTFYHDQQKSLPEESDTKTADFPDTFCHPRQKSLPAEESQTPKTADLPDTTYHPTETLEGSFWAFDDASRTSGAYVPNVDDTDQYIYNDALWGTTPGPAPTTGSSSGRGSLRNAIFESLRKLTTNAISKTKPYDKEFANRICLNCRVYKANCGEHCYWNFNNQVLVPSRDRLEIRRTGNMGYGVFVRQGETIAEHTKLGVYTGELIPFNHPSVNTSDYVFQLHCPPNPNVDNEVAIDSSRRGNWTRFINSHCVPNVSARVELIGKVLYVVFSAKKRLTEGEQLFISYGPQYFTGAQGQGTCQCDAQPGPHIPPPLTESRRD</sequence>
<dbReference type="PANTHER" id="PTHR45660:SF13">
    <property type="entry name" value="HISTONE-LYSINE N-METHYLTRANSFERASE SETMAR"/>
    <property type="match status" value="1"/>
</dbReference>
<evidence type="ECO:0000259" key="2">
    <source>
        <dbReference type="PROSITE" id="PS50280"/>
    </source>
</evidence>
<dbReference type="SUPFAM" id="SSF82199">
    <property type="entry name" value="SET domain"/>
    <property type="match status" value="1"/>
</dbReference>
<dbReference type="GO" id="GO:0003690">
    <property type="term" value="F:double-stranded DNA binding"/>
    <property type="evidence" value="ECO:0007669"/>
    <property type="project" value="TreeGrafter"/>
</dbReference>
<keyword evidence="4" id="KW-1185">Reference proteome</keyword>
<dbReference type="PROSITE" id="PS50280">
    <property type="entry name" value="SET"/>
    <property type="match status" value="1"/>
</dbReference>
<organism evidence="3 4">
    <name type="scientific">Cercophora newfieldiana</name>
    <dbReference type="NCBI Taxonomy" id="92897"/>
    <lineage>
        <taxon>Eukaryota</taxon>
        <taxon>Fungi</taxon>
        <taxon>Dikarya</taxon>
        <taxon>Ascomycota</taxon>
        <taxon>Pezizomycotina</taxon>
        <taxon>Sordariomycetes</taxon>
        <taxon>Sordariomycetidae</taxon>
        <taxon>Sordariales</taxon>
        <taxon>Lasiosphaeriaceae</taxon>
        <taxon>Cercophora</taxon>
    </lineage>
</organism>
<dbReference type="AlphaFoldDB" id="A0AA39Y9N3"/>
<evidence type="ECO:0000313" key="3">
    <source>
        <dbReference type="EMBL" id="KAK0648598.1"/>
    </source>
</evidence>
<dbReference type="Proteomes" id="UP001174936">
    <property type="component" value="Unassembled WGS sequence"/>
</dbReference>
<accession>A0AA39Y9N3</accession>
<dbReference type="EMBL" id="JAULSV010000003">
    <property type="protein sequence ID" value="KAK0648598.1"/>
    <property type="molecule type" value="Genomic_DNA"/>
</dbReference>
<feature type="compositionally biased region" description="Basic and acidic residues" evidence="1">
    <location>
        <begin position="27"/>
        <end position="36"/>
    </location>
</feature>
<feature type="domain" description="SET" evidence="2">
    <location>
        <begin position="185"/>
        <end position="303"/>
    </location>
</feature>
<dbReference type="InterPro" id="IPR046341">
    <property type="entry name" value="SET_dom_sf"/>
</dbReference>
<dbReference type="Gene3D" id="2.170.270.10">
    <property type="entry name" value="SET domain"/>
    <property type="match status" value="1"/>
</dbReference>
<comment type="caution">
    <text evidence="3">The sequence shown here is derived from an EMBL/GenBank/DDBJ whole genome shotgun (WGS) entry which is preliminary data.</text>
</comment>
<dbReference type="GO" id="GO:0042054">
    <property type="term" value="F:histone methyltransferase activity"/>
    <property type="evidence" value="ECO:0007669"/>
    <property type="project" value="TreeGrafter"/>
</dbReference>
<dbReference type="PANTHER" id="PTHR45660">
    <property type="entry name" value="HISTONE-LYSINE N-METHYLTRANSFERASE SETMAR"/>
    <property type="match status" value="1"/>
</dbReference>
<dbReference type="SMART" id="SM00317">
    <property type="entry name" value="SET"/>
    <property type="match status" value="1"/>
</dbReference>
<feature type="region of interest" description="Disordered" evidence="1">
    <location>
        <begin position="27"/>
        <end position="68"/>
    </location>
</feature>